<comment type="caution">
    <text evidence="3">The sequence shown here is derived from an EMBL/GenBank/DDBJ whole genome shotgun (WGS) entry which is preliminary data.</text>
</comment>
<comment type="similarity">
    <text evidence="1">Belongs to the short-chain dehydrogenases/reductases (SDR) family.</text>
</comment>
<evidence type="ECO:0000313" key="3">
    <source>
        <dbReference type="EMBL" id="NMF87016.1"/>
    </source>
</evidence>
<protein>
    <submittedName>
        <fullName evidence="3">SDR family NAD(P)-dependent oxidoreductase</fullName>
    </submittedName>
</protein>
<dbReference type="SUPFAM" id="SSF51735">
    <property type="entry name" value="NAD(P)-binding Rossmann-fold domains"/>
    <property type="match status" value="1"/>
</dbReference>
<evidence type="ECO:0000313" key="4">
    <source>
        <dbReference type="Proteomes" id="UP000652074"/>
    </source>
</evidence>
<accession>A0ABX1MJZ5</accession>
<sequence>MPLGWRRGATVIANIPLFEGRPPSAQAVVDEIKAAGGKATAGTHSVADEGGACALIESSYTAYGRPEIFVCNAGIIRSGGLGQASLADFRDVMDVNFWDAGLSVACGFTSNASHWLRPHRPDCRRHPAGGPRILNQRSLVKRLRGP</sequence>
<dbReference type="PANTHER" id="PTHR43669">
    <property type="entry name" value="5-KETO-D-GLUCONATE 5-REDUCTASE"/>
    <property type="match status" value="1"/>
</dbReference>
<keyword evidence="4" id="KW-1185">Reference proteome</keyword>
<dbReference type="RefSeq" id="WP_169204513.1">
    <property type="nucleotide sequence ID" value="NZ_CP059560.1"/>
</dbReference>
<organism evidence="3 4">
    <name type="scientific">Aromatoleum petrolei</name>
    <dbReference type="NCBI Taxonomy" id="76116"/>
    <lineage>
        <taxon>Bacteria</taxon>
        <taxon>Pseudomonadati</taxon>
        <taxon>Pseudomonadota</taxon>
        <taxon>Betaproteobacteria</taxon>
        <taxon>Rhodocyclales</taxon>
        <taxon>Rhodocyclaceae</taxon>
        <taxon>Aromatoleum</taxon>
    </lineage>
</organism>
<dbReference type="Gene3D" id="3.40.50.720">
    <property type="entry name" value="NAD(P)-binding Rossmann-like Domain"/>
    <property type="match status" value="1"/>
</dbReference>
<dbReference type="PANTHER" id="PTHR43669:SF3">
    <property type="entry name" value="ALCOHOL DEHYDROGENASE, PUTATIVE (AFU_ORTHOLOGUE AFUA_3G03445)-RELATED"/>
    <property type="match status" value="1"/>
</dbReference>
<keyword evidence="2" id="KW-0560">Oxidoreductase</keyword>
<dbReference type="EMBL" id="WTVR01000002">
    <property type="protein sequence ID" value="NMF87016.1"/>
    <property type="molecule type" value="Genomic_DNA"/>
</dbReference>
<dbReference type="Pfam" id="PF00106">
    <property type="entry name" value="adh_short"/>
    <property type="match status" value="1"/>
</dbReference>
<dbReference type="InterPro" id="IPR002347">
    <property type="entry name" value="SDR_fam"/>
</dbReference>
<evidence type="ECO:0000256" key="1">
    <source>
        <dbReference type="ARBA" id="ARBA00006484"/>
    </source>
</evidence>
<dbReference type="InterPro" id="IPR036291">
    <property type="entry name" value="NAD(P)-bd_dom_sf"/>
</dbReference>
<dbReference type="Proteomes" id="UP000652074">
    <property type="component" value="Unassembled WGS sequence"/>
</dbReference>
<name>A0ABX1MJZ5_9RHOO</name>
<evidence type="ECO:0000256" key="2">
    <source>
        <dbReference type="ARBA" id="ARBA00023002"/>
    </source>
</evidence>
<gene>
    <name evidence="3" type="ORF">GPA26_00830</name>
</gene>
<reference evidence="3 4" key="1">
    <citation type="submission" date="2019-12" db="EMBL/GenBank/DDBJ databases">
        <title>Comparative genomics gives insights into the taxonomy of the Azoarcus-Aromatoleum group and reveals separate origins of nif in the plant-associated Azoarcus and non-plant-associated Aromatoleum sub-groups.</title>
        <authorList>
            <person name="Lafos M."/>
            <person name="Maluk M."/>
            <person name="Batista M."/>
            <person name="Junghare M."/>
            <person name="Carmona M."/>
            <person name="Faoro H."/>
            <person name="Cruz L.M."/>
            <person name="Battistoni F."/>
            <person name="De Souza E."/>
            <person name="Pedrosa F."/>
            <person name="Chen W.-M."/>
            <person name="Poole P.S."/>
            <person name="Dixon R.A."/>
            <person name="James E.K."/>
        </authorList>
    </citation>
    <scope>NUCLEOTIDE SEQUENCE [LARGE SCALE GENOMIC DNA]</scope>
    <source>
        <strain evidence="3 4">ToN1</strain>
    </source>
</reference>
<proteinExistence type="inferred from homology"/>